<feature type="transmembrane region" description="Helical" evidence="1">
    <location>
        <begin position="84"/>
        <end position="109"/>
    </location>
</feature>
<keyword evidence="1" id="KW-0812">Transmembrane</keyword>
<comment type="caution">
    <text evidence="2">The sequence shown here is derived from an EMBL/GenBank/DDBJ whole genome shotgun (WGS) entry which is preliminary data.</text>
</comment>
<keyword evidence="1" id="KW-1133">Transmembrane helix</keyword>
<evidence type="ECO:0000313" key="2">
    <source>
        <dbReference type="EMBL" id="KAK6733102.1"/>
    </source>
</evidence>
<gene>
    <name evidence="2" type="primary">Necator_chrII.g4874</name>
    <name evidence="2" type="ORF">RB195_017082</name>
</gene>
<protein>
    <submittedName>
        <fullName evidence="2">Uncharacterized protein</fullName>
    </submittedName>
</protein>
<keyword evidence="1" id="KW-0472">Membrane</keyword>
<dbReference type="Proteomes" id="UP001303046">
    <property type="component" value="Unassembled WGS sequence"/>
</dbReference>
<dbReference type="EMBL" id="JAVFWL010000002">
    <property type="protein sequence ID" value="KAK6733102.1"/>
    <property type="molecule type" value="Genomic_DNA"/>
</dbReference>
<feature type="transmembrane region" description="Helical" evidence="1">
    <location>
        <begin position="121"/>
        <end position="144"/>
    </location>
</feature>
<feature type="transmembrane region" description="Helical" evidence="1">
    <location>
        <begin position="169"/>
        <end position="188"/>
    </location>
</feature>
<accession>A0ABR1C3I1</accession>
<keyword evidence="3" id="KW-1185">Reference proteome</keyword>
<reference evidence="2 3" key="1">
    <citation type="submission" date="2023-08" db="EMBL/GenBank/DDBJ databases">
        <title>A Necator americanus chromosomal reference genome.</title>
        <authorList>
            <person name="Ilik V."/>
            <person name="Petrzelkova K.J."/>
            <person name="Pardy F."/>
            <person name="Fuh T."/>
            <person name="Niatou-Singa F.S."/>
            <person name="Gouil Q."/>
            <person name="Baker L."/>
            <person name="Ritchie M.E."/>
            <person name="Jex A.R."/>
            <person name="Gazzola D."/>
            <person name="Li H."/>
            <person name="Toshio Fujiwara R."/>
            <person name="Zhan B."/>
            <person name="Aroian R.V."/>
            <person name="Pafco B."/>
            <person name="Schwarz E.M."/>
        </authorList>
    </citation>
    <scope>NUCLEOTIDE SEQUENCE [LARGE SCALE GENOMIC DNA]</scope>
    <source>
        <strain evidence="2 3">Aroian</strain>
        <tissue evidence="2">Whole animal</tissue>
    </source>
</reference>
<organism evidence="2 3">
    <name type="scientific">Necator americanus</name>
    <name type="common">Human hookworm</name>
    <dbReference type="NCBI Taxonomy" id="51031"/>
    <lineage>
        <taxon>Eukaryota</taxon>
        <taxon>Metazoa</taxon>
        <taxon>Ecdysozoa</taxon>
        <taxon>Nematoda</taxon>
        <taxon>Chromadorea</taxon>
        <taxon>Rhabditida</taxon>
        <taxon>Rhabditina</taxon>
        <taxon>Rhabditomorpha</taxon>
        <taxon>Strongyloidea</taxon>
        <taxon>Ancylostomatidae</taxon>
        <taxon>Bunostominae</taxon>
        <taxon>Necator</taxon>
    </lineage>
</organism>
<proteinExistence type="predicted"/>
<feature type="transmembrane region" description="Helical" evidence="1">
    <location>
        <begin position="49"/>
        <end position="72"/>
    </location>
</feature>
<evidence type="ECO:0000256" key="1">
    <source>
        <dbReference type="SAM" id="Phobius"/>
    </source>
</evidence>
<name>A0ABR1C3I1_NECAM</name>
<sequence length="195" mass="21823">MTGIRRGSSFADTTKVDRVRKEVSSVHFPENSNDDNVRKNAPARRSHHSLFITHFISTLIHLISSVLLYISWHSADFTCGETSIFLTNLQAILIGIYGLISIVKVLLLTKHFCHLPFPAKYITVISSLIAGKQFIIAVICEIFLEASTMVPRTGCPGIRTTVPVLASRVFYLLSIIINAFFFSISVKLHPFDNEE</sequence>
<evidence type="ECO:0000313" key="3">
    <source>
        <dbReference type="Proteomes" id="UP001303046"/>
    </source>
</evidence>